<name>A0A0J7YMN9_BETVV</name>
<dbReference type="Gramene" id="KMS64867">
    <property type="protein sequence ID" value="KMS64867"/>
    <property type="gene ID" value="BVRB_041850"/>
</dbReference>
<proteinExistence type="predicted"/>
<evidence type="ECO:0000313" key="2">
    <source>
        <dbReference type="Proteomes" id="UP000035740"/>
    </source>
</evidence>
<gene>
    <name evidence="1" type="ORF">BVRB_041850</name>
</gene>
<dbReference type="AlphaFoldDB" id="A0A0J7YMN9"/>
<dbReference type="EMBL" id="KQ119982">
    <property type="protein sequence ID" value="KMS64867.1"/>
    <property type="molecule type" value="Genomic_DNA"/>
</dbReference>
<keyword evidence="2" id="KW-1185">Reference proteome</keyword>
<sequence length="63" mass="6810">MTMTEPYCLHSMRYPITAVGVNRPPFNVSDDVYRVAISLCGSAEIVRPPIPTSQAPVSGFAVV</sequence>
<reference evidence="1 2" key="1">
    <citation type="journal article" date="2014" name="Nature">
        <title>The genome of the recently domesticated crop plant sugar beet (Beta vulgaris).</title>
        <authorList>
            <person name="Dohm J.C."/>
            <person name="Minoche A.E."/>
            <person name="Holtgrawe D."/>
            <person name="Capella-Gutierrez S."/>
            <person name="Zakrzewski F."/>
            <person name="Tafer H."/>
            <person name="Rupp O."/>
            <person name="Sorensen T.R."/>
            <person name="Stracke R."/>
            <person name="Reinhardt R."/>
            <person name="Goesmann A."/>
            <person name="Kraft T."/>
            <person name="Schulz B."/>
            <person name="Stadler P.F."/>
            <person name="Schmidt T."/>
            <person name="Gabaldon T."/>
            <person name="Lehrach H."/>
            <person name="Weisshaar B."/>
            <person name="Himmelbauer H."/>
        </authorList>
    </citation>
    <scope>NUCLEOTIDE SEQUENCE [LARGE SCALE GENOMIC DNA]</scope>
    <source>
        <tissue evidence="1">Taproot</tissue>
    </source>
</reference>
<organism evidence="1 2">
    <name type="scientific">Beta vulgaris subsp. vulgaris</name>
    <name type="common">Beet</name>
    <dbReference type="NCBI Taxonomy" id="3555"/>
    <lineage>
        <taxon>Eukaryota</taxon>
        <taxon>Viridiplantae</taxon>
        <taxon>Streptophyta</taxon>
        <taxon>Embryophyta</taxon>
        <taxon>Tracheophyta</taxon>
        <taxon>Spermatophyta</taxon>
        <taxon>Magnoliopsida</taxon>
        <taxon>eudicotyledons</taxon>
        <taxon>Gunneridae</taxon>
        <taxon>Pentapetalae</taxon>
        <taxon>Caryophyllales</taxon>
        <taxon>Chenopodiaceae</taxon>
        <taxon>Betoideae</taxon>
        <taxon>Beta</taxon>
    </lineage>
</organism>
<protein>
    <submittedName>
        <fullName evidence="1">Uncharacterized protein</fullName>
    </submittedName>
</protein>
<dbReference type="Proteomes" id="UP000035740">
    <property type="component" value="Unassembled WGS sequence"/>
</dbReference>
<accession>A0A0J7YMN9</accession>
<evidence type="ECO:0000313" key="1">
    <source>
        <dbReference type="EMBL" id="KMS64867.1"/>
    </source>
</evidence>